<protein>
    <submittedName>
        <fullName evidence="7">Unannotated protein</fullName>
    </submittedName>
</protein>
<dbReference type="InterPro" id="IPR039420">
    <property type="entry name" value="WalR-like"/>
</dbReference>
<keyword evidence="3" id="KW-0238">DNA-binding</keyword>
<evidence type="ECO:0000256" key="3">
    <source>
        <dbReference type="ARBA" id="ARBA00023125"/>
    </source>
</evidence>
<evidence type="ECO:0000313" key="7">
    <source>
        <dbReference type="EMBL" id="CAB4549775.1"/>
    </source>
</evidence>
<evidence type="ECO:0000256" key="1">
    <source>
        <dbReference type="ARBA" id="ARBA00022553"/>
    </source>
</evidence>
<dbReference type="InterPro" id="IPR001867">
    <property type="entry name" value="OmpR/PhoB-type_DNA-bd"/>
</dbReference>
<dbReference type="InterPro" id="IPR001789">
    <property type="entry name" value="Sig_transdc_resp-reg_receiver"/>
</dbReference>
<dbReference type="EMBL" id="CAEZSU010000068">
    <property type="protein sequence ID" value="CAB4549775.1"/>
    <property type="molecule type" value="Genomic_DNA"/>
</dbReference>
<dbReference type="InterPro" id="IPR036388">
    <property type="entry name" value="WH-like_DNA-bd_sf"/>
</dbReference>
<dbReference type="Gene3D" id="3.40.50.2300">
    <property type="match status" value="1"/>
</dbReference>
<dbReference type="GO" id="GO:0000976">
    <property type="term" value="F:transcription cis-regulatory region binding"/>
    <property type="evidence" value="ECO:0007669"/>
    <property type="project" value="TreeGrafter"/>
</dbReference>
<dbReference type="InterPro" id="IPR011006">
    <property type="entry name" value="CheY-like_superfamily"/>
</dbReference>
<dbReference type="EMBL" id="CAEZTG010000114">
    <property type="protein sequence ID" value="CAB4571424.1"/>
    <property type="molecule type" value="Genomic_DNA"/>
</dbReference>
<keyword evidence="1" id="KW-0597">Phosphoprotein</keyword>
<dbReference type="AlphaFoldDB" id="A0A6J6CF77"/>
<feature type="domain" description="OmpR/PhoB-type" evidence="6">
    <location>
        <begin position="314"/>
        <end position="410"/>
    </location>
</feature>
<dbReference type="Pfam" id="PF00072">
    <property type="entry name" value="Response_reg"/>
    <property type="match status" value="1"/>
</dbReference>
<reference evidence="7" key="1">
    <citation type="submission" date="2020-05" db="EMBL/GenBank/DDBJ databases">
        <authorList>
            <person name="Chiriac C."/>
            <person name="Salcher M."/>
            <person name="Ghai R."/>
            <person name="Kavagutti S V."/>
        </authorList>
    </citation>
    <scope>NUCLEOTIDE SEQUENCE</scope>
</reference>
<dbReference type="GO" id="GO:0000156">
    <property type="term" value="F:phosphorelay response regulator activity"/>
    <property type="evidence" value="ECO:0007669"/>
    <property type="project" value="TreeGrafter"/>
</dbReference>
<dbReference type="GO" id="GO:0005829">
    <property type="term" value="C:cytosol"/>
    <property type="evidence" value="ECO:0007669"/>
    <property type="project" value="TreeGrafter"/>
</dbReference>
<dbReference type="Gene3D" id="6.10.250.690">
    <property type="match status" value="1"/>
</dbReference>
<feature type="region of interest" description="Disordered" evidence="4">
    <location>
        <begin position="32"/>
        <end position="67"/>
    </location>
</feature>
<dbReference type="Gene3D" id="1.10.10.10">
    <property type="entry name" value="Winged helix-like DNA-binding domain superfamily/Winged helix DNA-binding domain"/>
    <property type="match status" value="1"/>
</dbReference>
<accession>A0A6J6CF77</accession>
<dbReference type="FunFam" id="1.10.10.10:FF:000018">
    <property type="entry name" value="DNA-binding response regulator ResD"/>
    <property type="match status" value="1"/>
</dbReference>
<proteinExistence type="predicted"/>
<name>A0A6J6CF77_9ZZZZ</name>
<dbReference type="PROSITE" id="PS50110">
    <property type="entry name" value="RESPONSE_REGULATORY"/>
    <property type="match status" value="1"/>
</dbReference>
<dbReference type="InterPro" id="IPR016032">
    <property type="entry name" value="Sig_transdc_resp-reg_C-effctor"/>
</dbReference>
<dbReference type="PANTHER" id="PTHR48111:SF40">
    <property type="entry name" value="PHOSPHATE REGULON TRANSCRIPTIONAL REGULATORY PROTEIN PHOB"/>
    <property type="match status" value="1"/>
</dbReference>
<evidence type="ECO:0000256" key="2">
    <source>
        <dbReference type="ARBA" id="ARBA00023012"/>
    </source>
</evidence>
<dbReference type="SMART" id="SM00448">
    <property type="entry name" value="REC"/>
    <property type="match status" value="1"/>
</dbReference>
<dbReference type="CDD" id="cd00383">
    <property type="entry name" value="trans_reg_C"/>
    <property type="match status" value="1"/>
</dbReference>
<evidence type="ECO:0000259" key="6">
    <source>
        <dbReference type="PROSITE" id="PS51755"/>
    </source>
</evidence>
<evidence type="ECO:0000313" key="8">
    <source>
        <dbReference type="EMBL" id="CAB4571424.1"/>
    </source>
</evidence>
<dbReference type="PANTHER" id="PTHR48111">
    <property type="entry name" value="REGULATOR OF RPOS"/>
    <property type="match status" value="1"/>
</dbReference>
<evidence type="ECO:0000259" key="5">
    <source>
        <dbReference type="PROSITE" id="PS50110"/>
    </source>
</evidence>
<feature type="domain" description="Response regulatory" evidence="5">
    <location>
        <begin position="189"/>
        <end position="303"/>
    </location>
</feature>
<dbReference type="SUPFAM" id="SSF46894">
    <property type="entry name" value="C-terminal effector domain of the bipartite response regulators"/>
    <property type="match status" value="1"/>
</dbReference>
<dbReference type="SUPFAM" id="SSF52172">
    <property type="entry name" value="CheY-like"/>
    <property type="match status" value="1"/>
</dbReference>
<feature type="compositionally biased region" description="Low complexity" evidence="4">
    <location>
        <begin position="33"/>
        <end position="67"/>
    </location>
</feature>
<gene>
    <name evidence="7" type="ORF">UFOPK1495_00773</name>
    <name evidence="8" type="ORF">UFOPK1603_01192</name>
</gene>
<dbReference type="Pfam" id="PF00486">
    <property type="entry name" value="Trans_reg_C"/>
    <property type="match status" value="1"/>
</dbReference>
<organism evidence="7">
    <name type="scientific">freshwater metagenome</name>
    <dbReference type="NCBI Taxonomy" id="449393"/>
    <lineage>
        <taxon>unclassified sequences</taxon>
        <taxon>metagenomes</taxon>
        <taxon>ecological metagenomes</taxon>
    </lineage>
</organism>
<dbReference type="SMART" id="SM00862">
    <property type="entry name" value="Trans_reg_C"/>
    <property type="match status" value="1"/>
</dbReference>
<dbReference type="PROSITE" id="PS51755">
    <property type="entry name" value="OMPR_PHOB"/>
    <property type="match status" value="1"/>
</dbReference>
<evidence type="ECO:0000256" key="4">
    <source>
        <dbReference type="SAM" id="MobiDB-lite"/>
    </source>
</evidence>
<sequence length="418" mass="43714">MLGGVVGAETPGAVVSGVVVCVAGALGTPEGRSGAPLSGADGDAADPAPGTPIATAPPTSPVATAAAKGSPGATVTVEAPAAEAAVVFANCPTFAALSCPTGLAGPTLSKPTFAAKAPLAAVTKMAVAPAKVSARCLFMTLTVESRNPTTPSRMVKNWQSPTTNGLKTDEYRQSLLTATAMACHPCRVNVLVVEDDDAIAEPLVKGLERQGFSVHRESTGLGGVGAFRSSTPVDIILLDLGLPDIDGYEVCRRVRSDSLVPIIILTARGDEIDRVLGLELGADDYMVKPFGFRELIARINAVTRRSQATGTQSDDIIKLAGGVVIDNRTRRVTIKNEELSLTRKEFDLLALLASDPGATQTRETILEQVWDAHWYGPTKTLDVHIASLRKKLGDPTIIETVRGVGFRLRTSIESDNNS</sequence>
<dbReference type="GO" id="GO:0032993">
    <property type="term" value="C:protein-DNA complex"/>
    <property type="evidence" value="ECO:0007669"/>
    <property type="project" value="TreeGrafter"/>
</dbReference>
<dbReference type="GO" id="GO:0006355">
    <property type="term" value="P:regulation of DNA-templated transcription"/>
    <property type="evidence" value="ECO:0007669"/>
    <property type="project" value="InterPro"/>
</dbReference>
<keyword evidence="2" id="KW-0902">Two-component regulatory system</keyword>